<feature type="region of interest" description="Disordered" evidence="1">
    <location>
        <begin position="648"/>
        <end position="683"/>
    </location>
</feature>
<protein>
    <recommendedName>
        <fullName evidence="4">WD40 repeat domain-containing protein</fullName>
    </recommendedName>
</protein>
<evidence type="ECO:0000256" key="1">
    <source>
        <dbReference type="SAM" id="MobiDB-lite"/>
    </source>
</evidence>
<dbReference type="InterPro" id="IPR011047">
    <property type="entry name" value="Quinoprotein_ADH-like_sf"/>
</dbReference>
<dbReference type="Gene3D" id="2.130.10.10">
    <property type="entry name" value="YVTN repeat-like/Quinoprotein amine dehydrogenase"/>
    <property type="match status" value="1"/>
</dbReference>
<accession>A0A2S8GRM1</accession>
<proteinExistence type="predicted"/>
<evidence type="ECO:0008006" key="4">
    <source>
        <dbReference type="Google" id="ProtNLM"/>
    </source>
</evidence>
<dbReference type="InterPro" id="IPR015943">
    <property type="entry name" value="WD40/YVTN_repeat-like_dom_sf"/>
</dbReference>
<organism evidence="2 3">
    <name type="scientific">Blastopirellula marina</name>
    <dbReference type="NCBI Taxonomy" id="124"/>
    <lineage>
        <taxon>Bacteria</taxon>
        <taxon>Pseudomonadati</taxon>
        <taxon>Planctomycetota</taxon>
        <taxon>Planctomycetia</taxon>
        <taxon>Pirellulales</taxon>
        <taxon>Pirellulaceae</taxon>
        <taxon>Blastopirellula</taxon>
    </lineage>
</organism>
<sequence>MLFLLPASGRLHAEESTAEVTAIVDRLSQKVLNPIFHEASTFETAPRQGELVDISVDGSRMIMLQRDKKISTWNVEEGKKLAEFSPKEDATDGILKISRDGKWGAFANQRRFVEVWEVETGKLVHTFDEMDWKIGDLGFSQDSKLVFALGTQRQLLIAKPDGEVIRHEPEAVLEEERRVRMCNFGQDRWATVIERKDDEIVELVWEMPEENGRVELPRRNPPNIVGGPGFFIVFSGNEFWAGPYTNNGTFFSTTQQWIRDIRIDSIEPTNQANYAWISTWHGAEVRGSWRLGELGQMIVPLKYDPQVLVLPAPNSKRMISHAPGGQTTVFALEEDAEIRPSAYRTLTILDKIMGDKNYEVINAVGKLWEDRLEPITDNKLTTAYSELVTQVRNFRDAPRNAEEQAKWLANLVEEHPDNDVFRLALANQYHRIGTEARGSGYAYKVSPEGWMTLDKYMQKSWETIEPMLERKQVPPETFVELVIVARFQDWPRERLSPYLERAIKEAPTYHRIWKQACMSRLPRWGGAEGEAEALAAQVADHIGGKDGDILYAEVARLLYIFLRWKGLVDEAGFDQDRIMRGMVGICERAPNAYAENLALQFANEFKNHAGAHQVALLVQQRNHTYIHRLWEYDHKKYEEVLAWALAEAPPEEKTETAEPSPQQSPDEADANADQKSVDSGDGV</sequence>
<reference evidence="2 3" key="1">
    <citation type="submission" date="2018-02" db="EMBL/GenBank/DDBJ databases">
        <title>Comparative genomes isolates from brazilian mangrove.</title>
        <authorList>
            <person name="Araujo J.E."/>
            <person name="Taketani R.G."/>
            <person name="Silva M.C.P."/>
            <person name="Loureco M.V."/>
            <person name="Andreote F.D."/>
        </authorList>
    </citation>
    <scope>NUCLEOTIDE SEQUENCE [LARGE SCALE GENOMIC DNA]</scope>
    <source>
        <strain evidence="2 3">Nap-Phe MGV</strain>
    </source>
</reference>
<evidence type="ECO:0000313" key="2">
    <source>
        <dbReference type="EMBL" id="PQO47021.1"/>
    </source>
</evidence>
<evidence type="ECO:0000313" key="3">
    <source>
        <dbReference type="Proteomes" id="UP000237819"/>
    </source>
</evidence>
<dbReference type="AlphaFoldDB" id="A0A2S8GRM1"/>
<gene>
    <name evidence="2" type="ORF">C5Y93_05875</name>
</gene>
<dbReference type="EMBL" id="PUHZ01000006">
    <property type="protein sequence ID" value="PQO47021.1"/>
    <property type="molecule type" value="Genomic_DNA"/>
</dbReference>
<dbReference type="Proteomes" id="UP000237819">
    <property type="component" value="Unassembled WGS sequence"/>
</dbReference>
<name>A0A2S8GRM1_9BACT</name>
<comment type="caution">
    <text evidence="2">The sequence shown here is derived from an EMBL/GenBank/DDBJ whole genome shotgun (WGS) entry which is preliminary data.</text>
</comment>
<dbReference type="SUPFAM" id="SSF50998">
    <property type="entry name" value="Quinoprotein alcohol dehydrogenase-like"/>
    <property type="match status" value="1"/>
</dbReference>